<dbReference type="SMART" id="SM00248">
    <property type="entry name" value="ANK"/>
    <property type="match status" value="4"/>
</dbReference>
<protein>
    <submittedName>
        <fullName evidence="3">Uncharacterized protein</fullName>
    </submittedName>
</protein>
<dbReference type="GO" id="GO:0051017">
    <property type="term" value="P:actin filament bundle assembly"/>
    <property type="evidence" value="ECO:0007669"/>
    <property type="project" value="TreeGrafter"/>
</dbReference>
<comment type="caution">
    <text evidence="3">The sequence shown here is derived from an EMBL/GenBank/DDBJ whole genome shotgun (WGS) entry which is preliminary data.</text>
</comment>
<dbReference type="Proteomes" id="UP000198406">
    <property type="component" value="Unassembled WGS sequence"/>
</dbReference>
<accession>A0A1Z5JB02</accession>
<proteinExistence type="predicted"/>
<dbReference type="OrthoDB" id="432281at2759"/>
<keyword evidence="4" id="KW-1185">Reference proteome</keyword>
<reference evidence="3 4" key="1">
    <citation type="journal article" date="2015" name="Plant Cell">
        <title>Oil accumulation by the oleaginous diatom Fistulifera solaris as revealed by the genome and transcriptome.</title>
        <authorList>
            <person name="Tanaka T."/>
            <person name="Maeda Y."/>
            <person name="Veluchamy A."/>
            <person name="Tanaka M."/>
            <person name="Abida H."/>
            <person name="Marechal E."/>
            <person name="Bowler C."/>
            <person name="Muto M."/>
            <person name="Sunaga Y."/>
            <person name="Tanaka M."/>
            <person name="Yoshino T."/>
            <person name="Taniguchi T."/>
            <person name="Fukuda Y."/>
            <person name="Nemoto M."/>
            <person name="Matsumoto M."/>
            <person name="Wong P.S."/>
            <person name="Aburatani S."/>
            <person name="Fujibuchi W."/>
        </authorList>
    </citation>
    <scope>NUCLEOTIDE SEQUENCE [LARGE SCALE GENOMIC DNA]</scope>
    <source>
        <strain evidence="3 4">JPCC DA0580</strain>
    </source>
</reference>
<dbReference type="SUPFAM" id="SSF48403">
    <property type="entry name" value="Ankyrin repeat"/>
    <property type="match status" value="1"/>
</dbReference>
<dbReference type="Pfam" id="PF12796">
    <property type="entry name" value="Ank_2"/>
    <property type="match status" value="1"/>
</dbReference>
<dbReference type="PANTHER" id="PTHR24153">
    <property type="entry name" value="ESPIN"/>
    <property type="match status" value="1"/>
</dbReference>
<dbReference type="GO" id="GO:0051015">
    <property type="term" value="F:actin filament binding"/>
    <property type="evidence" value="ECO:0007669"/>
    <property type="project" value="TreeGrafter"/>
</dbReference>
<dbReference type="PANTHER" id="PTHR24153:SF8">
    <property type="entry name" value="FORKED, ISOFORM F"/>
    <property type="match status" value="1"/>
</dbReference>
<evidence type="ECO:0000256" key="1">
    <source>
        <dbReference type="ARBA" id="ARBA00022737"/>
    </source>
</evidence>
<organism evidence="3 4">
    <name type="scientific">Fistulifera solaris</name>
    <name type="common">Oleaginous diatom</name>
    <dbReference type="NCBI Taxonomy" id="1519565"/>
    <lineage>
        <taxon>Eukaryota</taxon>
        <taxon>Sar</taxon>
        <taxon>Stramenopiles</taxon>
        <taxon>Ochrophyta</taxon>
        <taxon>Bacillariophyta</taxon>
        <taxon>Bacillariophyceae</taxon>
        <taxon>Bacillariophycidae</taxon>
        <taxon>Naviculales</taxon>
        <taxon>Naviculaceae</taxon>
        <taxon>Fistulifera</taxon>
    </lineage>
</organism>
<evidence type="ECO:0000313" key="3">
    <source>
        <dbReference type="EMBL" id="GAX10941.1"/>
    </source>
</evidence>
<dbReference type="GO" id="GO:0005737">
    <property type="term" value="C:cytoplasm"/>
    <property type="evidence" value="ECO:0007669"/>
    <property type="project" value="TreeGrafter"/>
</dbReference>
<dbReference type="InParanoid" id="A0A1Z5JB02"/>
<evidence type="ECO:0000256" key="2">
    <source>
        <dbReference type="ARBA" id="ARBA00023043"/>
    </source>
</evidence>
<keyword evidence="2" id="KW-0040">ANK repeat</keyword>
<gene>
    <name evidence="3" type="ORF">FisN_2Lh471</name>
</gene>
<keyword evidence="1" id="KW-0677">Repeat</keyword>
<dbReference type="Gene3D" id="1.25.40.20">
    <property type="entry name" value="Ankyrin repeat-containing domain"/>
    <property type="match status" value="1"/>
</dbReference>
<name>A0A1Z5JB02_FISSO</name>
<dbReference type="InterPro" id="IPR052420">
    <property type="entry name" value="Espin/Espin-like"/>
</dbReference>
<evidence type="ECO:0000313" key="4">
    <source>
        <dbReference type="Proteomes" id="UP000198406"/>
    </source>
</evidence>
<dbReference type="AlphaFoldDB" id="A0A1Z5JB02"/>
<sequence>MNCQPYRESSLSDVSLSHSISSAEDVIDVNVSTPGLKQAIQLSYPRSRSALMDMVRMQQWQFIIDYPAKDILLGRKQAKYHDSDGLYPLHWACSGGPPLSIIEALIKSYPSAARKRDQEGSTPLHFATHYSASVSVIEKLLLVYPEAVSIQDKYGRTPLYHAIEKSANINVIQALIRADKNTTVVSCLPKELRDIHKELGKYDGVLRRAISVRTPLFLAWTAVLGDAHARKTFQGKKWDKAIHLLMAAYETILTSRIVATDQAPPHRVPPEHFLQAAITLDIFLPDAVVPIAIKSLAIATSKSKPSDEATLYSGAEILATAAETDHYSEQRSTDIIRMIIDAFPSAACHSTAGGRTPLGIAAAAGMLWRHGAMDLIFAAAPDAVSQADPMSGLPPFLLAAARPEETKEYNFDSRSLRLWLEKNDPYNLLTRKDRQREQQPPVTSEGEILKQEYETAKLETIYQLIQSDPTVISHCLQQNV</sequence>
<dbReference type="InterPro" id="IPR002110">
    <property type="entry name" value="Ankyrin_rpt"/>
</dbReference>
<dbReference type="InterPro" id="IPR036770">
    <property type="entry name" value="Ankyrin_rpt-contain_sf"/>
</dbReference>
<dbReference type="EMBL" id="BDSP01000032">
    <property type="protein sequence ID" value="GAX10941.1"/>
    <property type="molecule type" value="Genomic_DNA"/>
</dbReference>